<feature type="binding site" evidence="7">
    <location>
        <position position="96"/>
    </location>
    <ligand>
        <name>a divalent metal cation</name>
        <dbReference type="ChEBI" id="CHEBI:60240"/>
    </ligand>
</feature>
<name>A0A1U7D9H1_9RHOB</name>
<evidence type="ECO:0000256" key="3">
    <source>
        <dbReference type="ARBA" id="ARBA00022490"/>
    </source>
</evidence>
<dbReference type="Pfam" id="PF01975">
    <property type="entry name" value="SurE"/>
    <property type="match status" value="1"/>
</dbReference>
<evidence type="ECO:0000313" key="9">
    <source>
        <dbReference type="EMBL" id="APX24716.1"/>
    </source>
</evidence>
<dbReference type="GO" id="GO:0005737">
    <property type="term" value="C:cytoplasm"/>
    <property type="evidence" value="ECO:0007669"/>
    <property type="project" value="UniProtKB-SubCell"/>
</dbReference>
<dbReference type="AlphaFoldDB" id="A0A1U7D9H1"/>
<dbReference type="InterPro" id="IPR002828">
    <property type="entry name" value="SurE-like_Pase/nucleotidase"/>
</dbReference>
<dbReference type="GO" id="GO:0004309">
    <property type="term" value="F:exopolyphosphatase activity"/>
    <property type="evidence" value="ECO:0007669"/>
    <property type="project" value="TreeGrafter"/>
</dbReference>
<dbReference type="GO" id="GO:0008253">
    <property type="term" value="F:5'-nucleotidase activity"/>
    <property type="evidence" value="ECO:0007669"/>
    <property type="project" value="UniProtKB-UniRule"/>
</dbReference>
<keyword evidence="10" id="KW-1185">Reference proteome</keyword>
<feature type="binding site" evidence="7">
    <location>
        <position position="43"/>
    </location>
    <ligand>
        <name>a divalent metal cation</name>
        <dbReference type="ChEBI" id="CHEBI:60240"/>
    </ligand>
</feature>
<dbReference type="PANTHER" id="PTHR30457:SF12">
    <property type="entry name" value="5'_3'-NUCLEOTIDASE SURE"/>
    <property type="match status" value="1"/>
</dbReference>
<dbReference type="NCBIfam" id="TIGR00087">
    <property type="entry name" value="surE"/>
    <property type="match status" value="1"/>
</dbReference>
<dbReference type="GO" id="GO:0000166">
    <property type="term" value="F:nucleotide binding"/>
    <property type="evidence" value="ECO:0007669"/>
    <property type="project" value="UniProtKB-KW"/>
</dbReference>
<proteinExistence type="inferred from homology"/>
<dbReference type="Proteomes" id="UP000186559">
    <property type="component" value="Chromosome"/>
</dbReference>
<keyword evidence="3 7" id="KW-0963">Cytoplasm</keyword>
<evidence type="ECO:0000256" key="6">
    <source>
        <dbReference type="ARBA" id="ARBA00022801"/>
    </source>
</evidence>
<evidence type="ECO:0000259" key="8">
    <source>
        <dbReference type="Pfam" id="PF01975"/>
    </source>
</evidence>
<keyword evidence="6 7" id="KW-0378">Hydrolase</keyword>
<feature type="domain" description="Survival protein SurE-like phosphatase/nucleotidase" evidence="8">
    <location>
        <begin position="3"/>
        <end position="195"/>
    </location>
</feature>
<dbReference type="NCBIfam" id="NF001490">
    <property type="entry name" value="PRK00346.1-4"/>
    <property type="match status" value="1"/>
</dbReference>
<dbReference type="KEGG" id="tpro:Ga0080559_TMP3920"/>
<keyword evidence="4 7" id="KW-0479">Metal-binding</keyword>
<dbReference type="EC" id="3.1.3.5" evidence="7"/>
<dbReference type="InterPro" id="IPR030048">
    <property type="entry name" value="SurE"/>
</dbReference>
<comment type="similarity">
    <text evidence="2 7">Belongs to the SurE nucleotidase family.</text>
</comment>
<dbReference type="Gene3D" id="3.40.1210.10">
    <property type="entry name" value="Survival protein SurE-like phosphatase/nucleotidase"/>
    <property type="match status" value="1"/>
</dbReference>
<comment type="subcellular location">
    <subcellularLocation>
        <location evidence="7">Cytoplasm</location>
    </subcellularLocation>
</comment>
<dbReference type="SUPFAM" id="SSF64167">
    <property type="entry name" value="SurE-like"/>
    <property type="match status" value="1"/>
</dbReference>
<accession>A0A1U7D9H1</accession>
<feature type="binding site" evidence="7">
    <location>
        <position position="9"/>
    </location>
    <ligand>
        <name>a divalent metal cation</name>
        <dbReference type="ChEBI" id="CHEBI:60240"/>
    </ligand>
</feature>
<dbReference type="EMBL" id="CP014796">
    <property type="protein sequence ID" value="APX24716.1"/>
    <property type="molecule type" value="Genomic_DNA"/>
</dbReference>
<reference evidence="9 10" key="1">
    <citation type="submission" date="2016-03" db="EMBL/GenBank/DDBJ databases">
        <title>Deep-sea bacteria in the southern Pacific.</title>
        <authorList>
            <person name="Tang K."/>
        </authorList>
    </citation>
    <scope>NUCLEOTIDE SEQUENCE [LARGE SCALE GENOMIC DNA]</scope>
    <source>
        <strain evidence="9 10">JLT2016</strain>
    </source>
</reference>
<dbReference type="STRING" id="1229727.Ga0080559_TMP3920"/>
<dbReference type="GO" id="GO:0008254">
    <property type="term" value="F:3'-nucleotidase activity"/>
    <property type="evidence" value="ECO:0007669"/>
    <property type="project" value="TreeGrafter"/>
</dbReference>
<protein>
    <recommendedName>
        <fullName evidence="7">5'-nucleotidase SurE</fullName>
        <ecNumber evidence="7">3.1.3.5</ecNumber>
    </recommendedName>
    <alternativeName>
        <fullName evidence="7">Nucleoside 5'-monophosphate phosphohydrolase</fullName>
    </alternativeName>
</protein>
<evidence type="ECO:0000256" key="1">
    <source>
        <dbReference type="ARBA" id="ARBA00000815"/>
    </source>
</evidence>
<evidence type="ECO:0000256" key="2">
    <source>
        <dbReference type="ARBA" id="ARBA00011062"/>
    </source>
</evidence>
<comment type="catalytic activity">
    <reaction evidence="1 7">
        <text>a ribonucleoside 5'-phosphate + H2O = a ribonucleoside + phosphate</text>
        <dbReference type="Rhea" id="RHEA:12484"/>
        <dbReference type="ChEBI" id="CHEBI:15377"/>
        <dbReference type="ChEBI" id="CHEBI:18254"/>
        <dbReference type="ChEBI" id="CHEBI:43474"/>
        <dbReference type="ChEBI" id="CHEBI:58043"/>
        <dbReference type="EC" id="3.1.3.5"/>
    </reaction>
</comment>
<dbReference type="PANTHER" id="PTHR30457">
    <property type="entry name" value="5'-NUCLEOTIDASE SURE"/>
    <property type="match status" value="1"/>
</dbReference>
<dbReference type="GO" id="GO:0046872">
    <property type="term" value="F:metal ion binding"/>
    <property type="evidence" value="ECO:0007669"/>
    <property type="project" value="UniProtKB-UniRule"/>
</dbReference>
<dbReference type="InterPro" id="IPR036523">
    <property type="entry name" value="SurE-like_sf"/>
</dbReference>
<sequence>MRILITNDDGINAPGLAVLETIAAEIAGPDGEVWTVAPAFEQSGVAHCISYTHPMMIVEMGPRRWAAEGSPADCVLAGVHDVMKDARPDLVLSGVNRGNNSAENVLYSGTLGGALEGSLQGLPAIALSQYLGPATRDLENPFEAAATHGAAVIRQILAAPAAQVQDYPMFWNVNFPPCSADAVKGVRLTRQGKRHGTSFSTEPHLSPSGRRFLWIRGGDQRAAATPDSDADANLGGYVSVTPMRADFTAHDAFDGLKDAFA</sequence>
<evidence type="ECO:0000256" key="7">
    <source>
        <dbReference type="HAMAP-Rule" id="MF_00060"/>
    </source>
</evidence>
<dbReference type="NCBIfam" id="NF010541">
    <property type="entry name" value="PRK13931.1"/>
    <property type="match status" value="1"/>
</dbReference>
<feature type="binding site" evidence="7">
    <location>
        <position position="8"/>
    </location>
    <ligand>
        <name>a divalent metal cation</name>
        <dbReference type="ChEBI" id="CHEBI:60240"/>
    </ligand>
</feature>
<dbReference type="OrthoDB" id="9780815at2"/>
<evidence type="ECO:0000256" key="5">
    <source>
        <dbReference type="ARBA" id="ARBA00022741"/>
    </source>
</evidence>
<evidence type="ECO:0000256" key="4">
    <source>
        <dbReference type="ARBA" id="ARBA00022723"/>
    </source>
</evidence>
<comment type="cofactor">
    <cofactor evidence="7">
        <name>a divalent metal cation</name>
        <dbReference type="ChEBI" id="CHEBI:60240"/>
    </cofactor>
    <text evidence="7">Binds 1 divalent metal cation per subunit.</text>
</comment>
<evidence type="ECO:0000313" key="10">
    <source>
        <dbReference type="Proteomes" id="UP000186559"/>
    </source>
</evidence>
<gene>
    <name evidence="7" type="primary">surE</name>
    <name evidence="9" type="ORF">Ga0080559_TMP3920</name>
</gene>
<dbReference type="RefSeq" id="WP_076624503.1">
    <property type="nucleotide sequence ID" value="NZ_BMEW01000001.1"/>
</dbReference>
<organism evidence="9 10">
    <name type="scientific">Salipiger profundus</name>
    <dbReference type="NCBI Taxonomy" id="1229727"/>
    <lineage>
        <taxon>Bacteria</taxon>
        <taxon>Pseudomonadati</taxon>
        <taxon>Pseudomonadota</taxon>
        <taxon>Alphaproteobacteria</taxon>
        <taxon>Rhodobacterales</taxon>
        <taxon>Roseobacteraceae</taxon>
        <taxon>Salipiger</taxon>
    </lineage>
</organism>
<comment type="function">
    <text evidence="7">Nucleotidase that shows phosphatase activity on nucleoside 5'-monophosphates.</text>
</comment>
<dbReference type="HAMAP" id="MF_00060">
    <property type="entry name" value="SurE"/>
    <property type="match status" value="1"/>
</dbReference>
<keyword evidence="5 7" id="KW-0547">Nucleotide-binding</keyword>